<dbReference type="EMBL" id="UYSL01023737">
    <property type="protein sequence ID" value="VDL82616.1"/>
    <property type="molecule type" value="Genomic_DNA"/>
</dbReference>
<accession>A0A0N4YNS1</accession>
<feature type="transmembrane region" description="Helical" evidence="1">
    <location>
        <begin position="6"/>
        <end position="23"/>
    </location>
</feature>
<dbReference type="STRING" id="27835.A0A0N4YNS1"/>
<protein>
    <submittedName>
        <fullName evidence="4">Palmitoyltransferase ZDHHC6 (inferred by orthology to a human protein)</fullName>
    </submittedName>
</protein>
<reference evidence="4" key="1">
    <citation type="submission" date="2016-04" db="UniProtKB">
        <authorList>
            <consortium name="WormBaseParasite"/>
        </authorList>
    </citation>
    <scope>IDENTIFICATION</scope>
</reference>
<dbReference type="InterPro" id="IPR039859">
    <property type="entry name" value="PFA4/ZDH16/20/ERF2-like"/>
</dbReference>
<dbReference type="PANTHER" id="PTHR12246">
    <property type="entry name" value="PALMITOYLTRANSFERASE ZDHHC16"/>
    <property type="match status" value="1"/>
</dbReference>
<dbReference type="GO" id="GO:0016409">
    <property type="term" value="F:palmitoyltransferase activity"/>
    <property type="evidence" value="ECO:0007669"/>
    <property type="project" value="InterPro"/>
</dbReference>
<keyword evidence="1" id="KW-1133">Transmembrane helix</keyword>
<keyword evidence="3" id="KW-1185">Reference proteome</keyword>
<sequence length="110" mass="12572">MVIASALAFGVVVGVGGLLYIQLKYIKNNKTGIEEYIEQKAVSYREEEDCDWEDFTYPYDLGWKRNFREVLFSWSGEVGKEILVSQIVQGALGDLRRSDKYIVVAEELIV</sequence>
<evidence type="ECO:0000313" key="4">
    <source>
        <dbReference type="WBParaSite" id="NBR_0001889001-mRNA-1"/>
    </source>
</evidence>
<dbReference type="WBParaSite" id="NBR_0001889001-mRNA-1">
    <property type="protein sequence ID" value="NBR_0001889001-mRNA-1"/>
    <property type="gene ID" value="NBR_0001889001"/>
</dbReference>
<evidence type="ECO:0000313" key="2">
    <source>
        <dbReference type="EMBL" id="VDL82616.1"/>
    </source>
</evidence>
<keyword evidence="1" id="KW-0812">Transmembrane</keyword>
<organism evidence="4">
    <name type="scientific">Nippostrongylus brasiliensis</name>
    <name type="common">Rat hookworm</name>
    <dbReference type="NCBI Taxonomy" id="27835"/>
    <lineage>
        <taxon>Eukaryota</taxon>
        <taxon>Metazoa</taxon>
        <taxon>Ecdysozoa</taxon>
        <taxon>Nematoda</taxon>
        <taxon>Chromadorea</taxon>
        <taxon>Rhabditida</taxon>
        <taxon>Rhabditina</taxon>
        <taxon>Rhabditomorpha</taxon>
        <taxon>Strongyloidea</taxon>
        <taxon>Heligmosomidae</taxon>
        <taxon>Nippostrongylus</taxon>
    </lineage>
</organism>
<keyword evidence="1" id="KW-0472">Membrane</keyword>
<reference evidence="2 3" key="2">
    <citation type="submission" date="2018-11" db="EMBL/GenBank/DDBJ databases">
        <authorList>
            <consortium name="Pathogen Informatics"/>
        </authorList>
    </citation>
    <scope>NUCLEOTIDE SEQUENCE [LARGE SCALE GENOMIC DNA]</scope>
</reference>
<evidence type="ECO:0000313" key="3">
    <source>
        <dbReference type="Proteomes" id="UP000271162"/>
    </source>
</evidence>
<dbReference type="Proteomes" id="UP000271162">
    <property type="component" value="Unassembled WGS sequence"/>
</dbReference>
<evidence type="ECO:0000256" key="1">
    <source>
        <dbReference type="SAM" id="Phobius"/>
    </source>
</evidence>
<proteinExistence type="predicted"/>
<name>A0A0N4YNS1_NIPBR</name>
<dbReference type="AlphaFoldDB" id="A0A0N4YNS1"/>
<gene>
    <name evidence="2" type="ORF">NBR_LOCUS18891</name>
</gene>